<dbReference type="GO" id="GO:0000407">
    <property type="term" value="C:phagophore assembly site"/>
    <property type="evidence" value="ECO:0007669"/>
    <property type="project" value="TreeGrafter"/>
</dbReference>
<dbReference type="GO" id="GO:0005829">
    <property type="term" value="C:cytosol"/>
    <property type="evidence" value="ECO:0007669"/>
    <property type="project" value="TreeGrafter"/>
</dbReference>
<keyword evidence="8" id="KW-0833">Ubl conjugation pathway</keyword>
<evidence type="ECO:0000313" key="13">
    <source>
        <dbReference type="EMBL" id="CAL4090070.1"/>
    </source>
</evidence>
<dbReference type="GO" id="GO:0015031">
    <property type="term" value="P:protein transport"/>
    <property type="evidence" value="ECO:0007669"/>
    <property type="project" value="UniProtKB-KW"/>
</dbReference>
<dbReference type="GO" id="GO:0019776">
    <property type="term" value="F:Atg8-family ligase activity"/>
    <property type="evidence" value="ECO:0007669"/>
    <property type="project" value="TreeGrafter"/>
</dbReference>
<keyword evidence="4" id="KW-0813">Transport</keyword>
<organism evidence="13 14">
    <name type="scientific">Meganyctiphanes norvegica</name>
    <name type="common">Northern krill</name>
    <name type="synonym">Thysanopoda norvegica</name>
    <dbReference type="NCBI Taxonomy" id="48144"/>
    <lineage>
        <taxon>Eukaryota</taxon>
        <taxon>Metazoa</taxon>
        <taxon>Ecdysozoa</taxon>
        <taxon>Arthropoda</taxon>
        <taxon>Crustacea</taxon>
        <taxon>Multicrustacea</taxon>
        <taxon>Malacostraca</taxon>
        <taxon>Eumalacostraca</taxon>
        <taxon>Eucarida</taxon>
        <taxon>Euphausiacea</taxon>
        <taxon>Euphausiidae</taxon>
        <taxon>Meganyctiphanes</taxon>
    </lineage>
</organism>
<comment type="subcellular location">
    <subcellularLocation>
        <location evidence="1">Cytoplasm</location>
    </subcellularLocation>
</comment>
<evidence type="ECO:0000256" key="4">
    <source>
        <dbReference type="ARBA" id="ARBA00022448"/>
    </source>
</evidence>
<evidence type="ECO:0000256" key="12">
    <source>
        <dbReference type="ARBA" id="ARBA00034553"/>
    </source>
</evidence>
<gene>
    <name evidence="13" type="ORF">MNOR_LOCUS13955</name>
</gene>
<evidence type="ECO:0000256" key="5">
    <source>
        <dbReference type="ARBA" id="ARBA00022490"/>
    </source>
</evidence>
<evidence type="ECO:0000313" key="14">
    <source>
        <dbReference type="Proteomes" id="UP001497623"/>
    </source>
</evidence>
<dbReference type="GO" id="GO:0061723">
    <property type="term" value="P:glycophagy"/>
    <property type="evidence" value="ECO:0007669"/>
    <property type="project" value="TreeGrafter"/>
</dbReference>
<dbReference type="Proteomes" id="UP001497623">
    <property type="component" value="Unassembled WGS sequence"/>
</dbReference>
<comment type="caution">
    <text evidence="13">The sequence shown here is derived from an EMBL/GenBank/DDBJ whole genome shotgun (WGS) entry which is preliminary data.</text>
</comment>
<evidence type="ECO:0000256" key="10">
    <source>
        <dbReference type="ARBA" id="ARBA00022927"/>
    </source>
</evidence>
<evidence type="ECO:0000256" key="3">
    <source>
        <dbReference type="ARBA" id="ARBA00017573"/>
    </source>
</evidence>
<accession>A0AAV2QJZ2</accession>
<keyword evidence="10" id="KW-0653">Protein transport</keyword>
<evidence type="ECO:0000256" key="1">
    <source>
        <dbReference type="ARBA" id="ARBA00004496"/>
    </source>
</evidence>
<dbReference type="PANTHER" id="PTHR12866">
    <property type="entry name" value="UBIQUITIN-LIKE-CONJUGATING ENZYME ATG3"/>
    <property type="match status" value="1"/>
</dbReference>
<feature type="non-terminal residue" evidence="13">
    <location>
        <position position="316"/>
    </location>
</feature>
<dbReference type="FunFam" id="3.30.1460.50:FF:000001">
    <property type="entry name" value="Autophagy-related protein 3"/>
    <property type="match status" value="1"/>
</dbReference>
<evidence type="ECO:0000256" key="9">
    <source>
        <dbReference type="ARBA" id="ARBA00022843"/>
    </source>
</evidence>
<dbReference type="PANTHER" id="PTHR12866:SF2">
    <property type="entry name" value="UBIQUITIN-LIKE-CONJUGATING ENZYME ATG3"/>
    <property type="match status" value="1"/>
</dbReference>
<keyword evidence="11" id="KW-0072">Autophagy</keyword>
<evidence type="ECO:0000256" key="2">
    <source>
        <dbReference type="ARBA" id="ARBA00007683"/>
    </source>
</evidence>
<keyword evidence="5" id="KW-0963">Cytoplasm</keyword>
<dbReference type="GO" id="GO:0044804">
    <property type="term" value="P:nucleophagy"/>
    <property type="evidence" value="ECO:0007669"/>
    <property type="project" value="TreeGrafter"/>
</dbReference>
<protein>
    <recommendedName>
        <fullName evidence="3">Ubiquitin-like-conjugating enzyme ATG3</fullName>
    </recommendedName>
    <alternativeName>
        <fullName evidence="12">Autophagy-related protein 3</fullName>
    </alternativeName>
</protein>
<evidence type="ECO:0000256" key="6">
    <source>
        <dbReference type="ARBA" id="ARBA00022499"/>
    </source>
</evidence>
<dbReference type="GO" id="GO:0000422">
    <property type="term" value="P:autophagy of mitochondrion"/>
    <property type="evidence" value="ECO:0007669"/>
    <property type="project" value="TreeGrafter"/>
</dbReference>
<dbReference type="Gene3D" id="3.30.1460.50">
    <property type="match status" value="1"/>
</dbReference>
<name>A0AAV2QJZ2_MEGNR</name>
<dbReference type="EMBL" id="CAXKWB010008196">
    <property type="protein sequence ID" value="CAL4090070.1"/>
    <property type="molecule type" value="Genomic_DNA"/>
</dbReference>
<comment type="similarity">
    <text evidence="2">Belongs to the ATG3 family.</text>
</comment>
<proteinExistence type="inferred from homology"/>
<keyword evidence="14" id="KW-1185">Reference proteome</keyword>
<evidence type="ECO:0000256" key="11">
    <source>
        <dbReference type="ARBA" id="ARBA00023006"/>
    </source>
</evidence>
<keyword evidence="6" id="KW-1017">Isopeptide bond</keyword>
<dbReference type="InterPro" id="IPR007135">
    <property type="entry name" value="Atg3/Atg10"/>
</dbReference>
<evidence type="ECO:0000256" key="8">
    <source>
        <dbReference type="ARBA" id="ARBA00022786"/>
    </source>
</evidence>
<keyword evidence="7" id="KW-0808">Transferase</keyword>
<keyword evidence="9" id="KW-0832">Ubl conjugation</keyword>
<dbReference type="Pfam" id="PF03987">
    <property type="entry name" value="Autophagy_act_C"/>
    <property type="match status" value="1"/>
</dbReference>
<sequence length="316" mass="35133">MQNVINSVKGKALGVAEYLTPVLKESKFKETGVLTPEEFVVAGDHLVHHCPTWRWGAGDTTKTKPYLPADKQFLITKNVPCYKRCRQLEYASEQELVLESDGDPDGGWVDTHHFSDGTNLDDKVADMTLEEKGQRMVDPQVEVCRPTDSQVGRMPPLDTPMAIFSHSNCSAVVIPATASAVPTSPSGSGGGDASDILQTRTYDLHITYDKYYQTPRLWLTGYDEARKPLDVEAMYEDFSQDHANKTVTMEVHPNLSGPPMASVHPCRHAETMKKICETVLEGGGELGVHLYLIVFLKFVQAIIPTIEYDYTHNFSL</sequence>
<dbReference type="GO" id="GO:0000045">
    <property type="term" value="P:autophagosome assembly"/>
    <property type="evidence" value="ECO:0007669"/>
    <property type="project" value="TreeGrafter"/>
</dbReference>
<dbReference type="AlphaFoldDB" id="A0AAV2QJZ2"/>
<evidence type="ECO:0000256" key="7">
    <source>
        <dbReference type="ARBA" id="ARBA00022679"/>
    </source>
</evidence>
<reference evidence="13 14" key="1">
    <citation type="submission" date="2024-05" db="EMBL/GenBank/DDBJ databases">
        <authorList>
            <person name="Wallberg A."/>
        </authorList>
    </citation>
    <scope>NUCLEOTIDE SEQUENCE [LARGE SCALE GENOMIC DNA]</scope>
</reference>